<dbReference type="Proteomes" id="UP001174934">
    <property type="component" value="Unassembled WGS sequence"/>
</dbReference>
<dbReference type="EMBL" id="JAULSR010000003">
    <property type="protein sequence ID" value="KAK0624981.1"/>
    <property type="molecule type" value="Genomic_DNA"/>
</dbReference>
<protein>
    <submittedName>
        <fullName evidence="1">Uncharacterized protein</fullName>
    </submittedName>
</protein>
<name>A0AA40C4D6_9PEZI</name>
<proteinExistence type="predicted"/>
<evidence type="ECO:0000313" key="1">
    <source>
        <dbReference type="EMBL" id="KAK0624981.1"/>
    </source>
</evidence>
<keyword evidence="2" id="KW-1185">Reference proteome</keyword>
<dbReference type="AlphaFoldDB" id="A0AA40C4D6"/>
<comment type="caution">
    <text evidence="1">The sequence shown here is derived from an EMBL/GenBank/DDBJ whole genome shotgun (WGS) entry which is preliminary data.</text>
</comment>
<reference evidence="1" key="1">
    <citation type="submission" date="2023-06" db="EMBL/GenBank/DDBJ databases">
        <title>Genome-scale phylogeny and comparative genomics of the fungal order Sordariales.</title>
        <authorList>
            <consortium name="Lawrence Berkeley National Laboratory"/>
            <person name="Hensen N."/>
            <person name="Bonometti L."/>
            <person name="Westerberg I."/>
            <person name="Brannstrom I.O."/>
            <person name="Guillou S."/>
            <person name="Cros-Aarteil S."/>
            <person name="Calhoun S."/>
            <person name="Haridas S."/>
            <person name="Kuo A."/>
            <person name="Mondo S."/>
            <person name="Pangilinan J."/>
            <person name="Riley R."/>
            <person name="LaButti K."/>
            <person name="Andreopoulos B."/>
            <person name="Lipzen A."/>
            <person name="Chen C."/>
            <person name="Yanf M."/>
            <person name="Daum C."/>
            <person name="Ng V."/>
            <person name="Clum A."/>
            <person name="Steindorff A."/>
            <person name="Ohm R."/>
            <person name="Martin F."/>
            <person name="Silar P."/>
            <person name="Natvig D."/>
            <person name="Lalanne C."/>
            <person name="Gautier V."/>
            <person name="Ament-velasquez S.L."/>
            <person name="Kruys A."/>
            <person name="Hutchinson M.I."/>
            <person name="Powell A.J."/>
            <person name="Barry K."/>
            <person name="Miller A.N."/>
            <person name="Grigoriev I.V."/>
            <person name="Debuchy R."/>
            <person name="Gladieux P."/>
            <person name="Thoren M.H."/>
            <person name="Johannesson H."/>
        </authorList>
    </citation>
    <scope>NUCLEOTIDE SEQUENCE</scope>
    <source>
        <strain evidence="1">SMH3391-2</strain>
    </source>
</reference>
<gene>
    <name evidence="1" type="ORF">B0T17DRAFT_617129</name>
</gene>
<evidence type="ECO:0000313" key="2">
    <source>
        <dbReference type="Proteomes" id="UP001174934"/>
    </source>
</evidence>
<sequence>MHLVQSTTVVLVTMSYPLSLPRHSYRYSMIPTKTPRIPPLYRSVVARDIVDCSRVATEVAPKLTPGPTVPPSLKTWLQDSHIEITDYCDNLLTLVNLPGSVQSDLNKYHLDGAMWVSTHIDDLRSIWSACSDVPLISMALQGSSICPKLLAEITGVTKNSSPRETGVPIAAVAIAAGIVAMI</sequence>
<accession>A0AA40C4D6</accession>
<organism evidence="1 2">
    <name type="scientific">Bombardia bombarda</name>
    <dbReference type="NCBI Taxonomy" id="252184"/>
    <lineage>
        <taxon>Eukaryota</taxon>
        <taxon>Fungi</taxon>
        <taxon>Dikarya</taxon>
        <taxon>Ascomycota</taxon>
        <taxon>Pezizomycotina</taxon>
        <taxon>Sordariomycetes</taxon>
        <taxon>Sordariomycetidae</taxon>
        <taxon>Sordariales</taxon>
        <taxon>Lasiosphaeriaceae</taxon>
        <taxon>Bombardia</taxon>
    </lineage>
</organism>